<feature type="region of interest" description="Disordered" evidence="1">
    <location>
        <begin position="51"/>
        <end position="82"/>
    </location>
</feature>
<evidence type="ECO:0000256" key="1">
    <source>
        <dbReference type="SAM" id="MobiDB-lite"/>
    </source>
</evidence>
<dbReference type="Proteomes" id="UP001497516">
    <property type="component" value="Chromosome 1"/>
</dbReference>
<gene>
    <name evidence="2" type="ORF">LTRI10_LOCUS1867</name>
</gene>
<name>A0AAV2CBZ0_9ROSI</name>
<accession>A0AAV2CBZ0</accession>
<sequence>MEELESEKPNQLVIKAREIHVPPLIDGDARPMNNTLIDSGARSLLDLRKSVEDRPAGSPERNTSNSNVPPATPPATGIGGQTYPVDAHLNRVLDRRVVVRGIFPQYLIPNFVGIFHKTDKFENWELRSPSSRQTRNPRAVTEYPESRYGFPYKALNPWPSILTSSSLRTRLTAQVVGKYSSPRQFPDAVNNFCSPLLPRMPQLLALPSSAYSFRQGLGMPPSNSSLAPRPEQRPLKGTNVPEPMQEVVNNTFLLPSASQVITMAHVSADQVVQFSMEEVQMTKYRAAHSLLGRLFTVNRISTTELQESVIAP</sequence>
<dbReference type="AlphaFoldDB" id="A0AAV2CBZ0"/>
<organism evidence="2 3">
    <name type="scientific">Linum trigynum</name>
    <dbReference type="NCBI Taxonomy" id="586398"/>
    <lineage>
        <taxon>Eukaryota</taxon>
        <taxon>Viridiplantae</taxon>
        <taxon>Streptophyta</taxon>
        <taxon>Embryophyta</taxon>
        <taxon>Tracheophyta</taxon>
        <taxon>Spermatophyta</taxon>
        <taxon>Magnoliopsida</taxon>
        <taxon>eudicotyledons</taxon>
        <taxon>Gunneridae</taxon>
        <taxon>Pentapetalae</taxon>
        <taxon>rosids</taxon>
        <taxon>fabids</taxon>
        <taxon>Malpighiales</taxon>
        <taxon>Linaceae</taxon>
        <taxon>Linum</taxon>
    </lineage>
</organism>
<protein>
    <submittedName>
        <fullName evidence="2">Uncharacterized protein</fullName>
    </submittedName>
</protein>
<feature type="region of interest" description="Disordered" evidence="1">
    <location>
        <begin position="217"/>
        <end position="240"/>
    </location>
</feature>
<dbReference type="EMBL" id="OZ034813">
    <property type="protein sequence ID" value="CAL1354009.1"/>
    <property type="molecule type" value="Genomic_DNA"/>
</dbReference>
<evidence type="ECO:0000313" key="2">
    <source>
        <dbReference type="EMBL" id="CAL1354009.1"/>
    </source>
</evidence>
<keyword evidence="3" id="KW-1185">Reference proteome</keyword>
<proteinExistence type="predicted"/>
<reference evidence="2 3" key="1">
    <citation type="submission" date="2024-04" db="EMBL/GenBank/DDBJ databases">
        <authorList>
            <person name="Fracassetti M."/>
        </authorList>
    </citation>
    <scope>NUCLEOTIDE SEQUENCE [LARGE SCALE GENOMIC DNA]</scope>
</reference>
<evidence type="ECO:0000313" key="3">
    <source>
        <dbReference type="Proteomes" id="UP001497516"/>
    </source>
</evidence>